<evidence type="ECO:0000313" key="6">
    <source>
        <dbReference type="EMBL" id="RAK57413.1"/>
    </source>
</evidence>
<dbReference type="InterPro" id="IPR005119">
    <property type="entry name" value="LysR_subst-bd"/>
</dbReference>
<proteinExistence type="inferred from homology"/>
<dbReference type="RefSeq" id="WP_111513865.1">
    <property type="nucleotide sequence ID" value="NZ_QFYR01000001.1"/>
</dbReference>
<evidence type="ECO:0000256" key="2">
    <source>
        <dbReference type="ARBA" id="ARBA00023015"/>
    </source>
</evidence>
<dbReference type="Pfam" id="PF00126">
    <property type="entry name" value="HTH_1"/>
    <property type="match status" value="1"/>
</dbReference>
<dbReference type="Pfam" id="PF03466">
    <property type="entry name" value="LysR_substrate"/>
    <property type="match status" value="1"/>
</dbReference>
<dbReference type="InterPro" id="IPR036390">
    <property type="entry name" value="WH_DNA-bd_sf"/>
</dbReference>
<evidence type="ECO:0000256" key="4">
    <source>
        <dbReference type="ARBA" id="ARBA00023163"/>
    </source>
</evidence>
<name>A0A328AQW2_9CAUL</name>
<dbReference type="Gene3D" id="3.40.190.10">
    <property type="entry name" value="Periplasmic binding protein-like II"/>
    <property type="match status" value="2"/>
</dbReference>
<evidence type="ECO:0000256" key="1">
    <source>
        <dbReference type="ARBA" id="ARBA00009437"/>
    </source>
</evidence>
<dbReference type="EMBL" id="QFYR01000001">
    <property type="protein sequence ID" value="RAK57413.1"/>
    <property type="molecule type" value="Genomic_DNA"/>
</dbReference>
<accession>A0A328AQW2</accession>
<dbReference type="InterPro" id="IPR037402">
    <property type="entry name" value="YidZ_PBP2"/>
</dbReference>
<keyword evidence="2" id="KW-0805">Transcription regulation</keyword>
<gene>
    <name evidence="6" type="ORF">DJ018_05590</name>
</gene>
<evidence type="ECO:0000259" key="5">
    <source>
        <dbReference type="PROSITE" id="PS50931"/>
    </source>
</evidence>
<dbReference type="SUPFAM" id="SSF46785">
    <property type="entry name" value="Winged helix' DNA-binding domain"/>
    <property type="match status" value="1"/>
</dbReference>
<dbReference type="OrthoDB" id="8455878at2"/>
<dbReference type="PANTHER" id="PTHR30118:SF15">
    <property type="entry name" value="TRANSCRIPTIONAL REGULATORY PROTEIN"/>
    <property type="match status" value="1"/>
</dbReference>
<keyword evidence="7" id="KW-1185">Reference proteome</keyword>
<comment type="caution">
    <text evidence="6">The sequence shown here is derived from an EMBL/GenBank/DDBJ whole genome shotgun (WGS) entry which is preliminary data.</text>
</comment>
<evidence type="ECO:0000313" key="7">
    <source>
        <dbReference type="Proteomes" id="UP000249725"/>
    </source>
</evidence>
<dbReference type="AlphaFoldDB" id="A0A328AQW2"/>
<feature type="domain" description="HTH lysR-type" evidence="5">
    <location>
        <begin position="10"/>
        <end position="67"/>
    </location>
</feature>
<dbReference type="Proteomes" id="UP000249725">
    <property type="component" value="Unassembled WGS sequence"/>
</dbReference>
<reference evidence="7" key="1">
    <citation type="submission" date="2018-05" db="EMBL/GenBank/DDBJ databases">
        <authorList>
            <person name="Li X."/>
        </authorList>
    </citation>
    <scope>NUCLEOTIDE SEQUENCE [LARGE SCALE GENOMIC DNA]</scope>
    <source>
        <strain evidence="7">YIM 73061</strain>
    </source>
</reference>
<protein>
    <submittedName>
        <fullName evidence="6">LysR family transcriptional regulator</fullName>
    </submittedName>
</protein>
<sequence length="323" mass="35155">MLNQIDLSRTDLNLLVLFEAVMRERHVGRAAGALNLTASAVSHGLRRLRLLLGDPLFLKTPRGVVPTQRAEELAPGIAEALARVRSVVASREPFDPARSTRRFRIGAPDAVSSVLLPPLLAELARQAPGVDIGLRQLLPKAGETTMALGWRDSLLALEAREMDVAILPFHEVPARFISLDLFSEDFVVAARVGHPYLRRPDLEHYCRQQHLVVSQGGDPRGFVDDLLERQGLARRVALTAPNFMSALAVLADTDLISALPRRFVDMHGARYGVASVAAPFAFPTYAVSLIVPRVAMMDAGVSWLASMLSTLVPKGAEGDGERL</sequence>
<dbReference type="PROSITE" id="PS50931">
    <property type="entry name" value="HTH_LYSR"/>
    <property type="match status" value="1"/>
</dbReference>
<dbReference type="Gene3D" id="1.10.10.10">
    <property type="entry name" value="Winged helix-like DNA-binding domain superfamily/Winged helix DNA-binding domain"/>
    <property type="match status" value="1"/>
</dbReference>
<dbReference type="PANTHER" id="PTHR30118">
    <property type="entry name" value="HTH-TYPE TRANSCRIPTIONAL REGULATOR LEUO-RELATED"/>
    <property type="match status" value="1"/>
</dbReference>
<evidence type="ECO:0000256" key="3">
    <source>
        <dbReference type="ARBA" id="ARBA00023125"/>
    </source>
</evidence>
<dbReference type="CDD" id="cd08417">
    <property type="entry name" value="PBP2_Nitroaromatics_like"/>
    <property type="match status" value="1"/>
</dbReference>
<dbReference type="InterPro" id="IPR036388">
    <property type="entry name" value="WH-like_DNA-bd_sf"/>
</dbReference>
<comment type="similarity">
    <text evidence="1">Belongs to the LysR transcriptional regulatory family.</text>
</comment>
<organism evidence="6 7">
    <name type="scientific">Phenylobacterium deserti</name>
    <dbReference type="NCBI Taxonomy" id="1914756"/>
    <lineage>
        <taxon>Bacteria</taxon>
        <taxon>Pseudomonadati</taxon>
        <taxon>Pseudomonadota</taxon>
        <taxon>Alphaproteobacteria</taxon>
        <taxon>Caulobacterales</taxon>
        <taxon>Caulobacteraceae</taxon>
        <taxon>Phenylobacterium</taxon>
    </lineage>
</organism>
<keyword evidence="3" id="KW-0238">DNA-binding</keyword>
<keyword evidence="4" id="KW-0804">Transcription</keyword>
<dbReference type="InterPro" id="IPR050389">
    <property type="entry name" value="LysR-type_TF"/>
</dbReference>
<dbReference type="InterPro" id="IPR000847">
    <property type="entry name" value="LysR_HTH_N"/>
</dbReference>
<dbReference type="GO" id="GO:0003677">
    <property type="term" value="F:DNA binding"/>
    <property type="evidence" value="ECO:0007669"/>
    <property type="project" value="UniProtKB-KW"/>
</dbReference>
<dbReference type="SUPFAM" id="SSF53850">
    <property type="entry name" value="Periplasmic binding protein-like II"/>
    <property type="match status" value="1"/>
</dbReference>
<dbReference type="GO" id="GO:0003700">
    <property type="term" value="F:DNA-binding transcription factor activity"/>
    <property type="evidence" value="ECO:0007669"/>
    <property type="project" value="InterPro"/>
</dbReference>